<dbReference type="PROSITE" id="PS51194">
    <property type="entry name" value="HELICASE_CTER"/>
    <property type="match status" value="1"/>
</dbReference>
<dbReference type="Pfam" id="PF09369">
    <property type="entry name" value="MZB"/>
    <property type="match status" value="1"/>
</dbReference>
<gene>
    <name evidence="6" type="ORF">E8E12_005969</name>
</gene>
<dbReference type="InterPro" id="IPR014001">
    <property type="entry name" value="Helicase_ATP-bd"/>
</dbReference>
<proteinExistence type="predicted"/>
<keyword evidence="2" id="KW-0067">ATP-binding</keyword>
<dbReference type="GO" id="GO:0003676">
    <property type="term" value="F:nucleic acid binding"/>
    <property type="evidence" value="ECO:0007669"/>
    <property type="project" value="InterPro"/>
</dbReference>
<feature type="compositionally biased region" description="Basic and acidic residues" evidence="3">
    <location>
        <begin position="62"/>
        <end position="71"/>
    </location>
</feature>
<name>A0A9P5C2U8_9PLEO</name>
<dbReference type="GO" id="GO:0005634">
    <property type="term" value="C:nucleus"/>
    <property type="evidence" value="ECO:0007669"/>
    <property type="project" value="TreeGrafter"/>
</dbReference>
<dbReference type="GO" id="GO:0006289">
    <property type="term" value="P:nucleotide-excision repair"/>
    <property type="evidence" value="ECO:0007669"/>
    <property type="project" value="TreeGrafter"/>
</dbReference>
<dbReference type="PANTHER" id="PTHR47957">
    <property type="entry name" value="ATP-DEPENDENT HELICASE HRQ1"/>
    <property type="match status" value="1"/>
</dbReference>
<dbReference type="Pfam" id="PF08839">
    <property type="entry name" value="CDT1"/>
    <property type="match status" value="1"/>
</dbReference>
<dbReference type="GO" id="GO:0036297">
    <property type="term" value="P:interstrand cross-link repair"/>
    <property type="evidence" value="ECO:0007669"/>
    <property type="project" value="TreeGrafter"/>
</dbReference>
<dbReference type="InterPro" id="IPR001650">
    <property type="entry name" value="Helicase_C-like"/>
</dbReference>
<feature type="compositionally biased region" description="Polar residues" evidence="3">
    <location>
        <begin position="44"/>
        <end position="61"/>
    </location>
</feature>
<dbReference type="SMART" id="SM00490">
    <property type="entry name" value="HELICc"/>
    <property type="match status" value="1"/>
</dbReference>
<dbReference type="Pfam" id="PF00270">
    <property type="entry name" value="DEAD"/>
    <property type="match status" value="1"/>
</dbReference>
<evidence type="ECO:0000256" key="3">
    <source>
        <dbReference type="SAM" id="MobiDB-lite"/>
    </source>
</evidence>
<feature type="domain" description="Helicase ATP-binding" evidence="4">
    <location>
        <begin position="380"/>
        <end position="443"/>
    </location>
</feature>
<evidence type="ECO:0008006" key="8">
    <source>
        <dbReference type="Google" id="ProtNLM"/>
    </source>
</evidence>
<organism evidence="6 7">
    <name type="scientific">Didymella heteroderae</name>
    <dbReference type="NCBI Taxonomy" id="1769908"/>
    <lineage>
        <taxon>Eukaryota</taxon>
        <taxon>Fungi</taxon>
        <taxon>Dikarya</taxon>
        <taxon>Ascomycota</taxon>
        <taxon>Pezizomycotina</taxon>
        <taxon>Dothideomycetes</taxon>
        <taxon>Pleosporomycetidae</taxon>
        <taxon>Pleosporales</taxon>
        <taxon>Pleosporineae</taxon>
        <taxon>Didymellaceae</taxon>
        <taxon>Didymella</taxon>
    </lineage>
</organism>
<dbReference type="OrthoDB" id="18781at2759"/>
<dbReference type="EMBL" id="SWKV01000011">
    <property type="protein sequence ID" value="KAF3043674.1"/>
    <property type="molecule type" value="Genomic_DNA"/>
</dbReference>
<dbReference type="InterPro" id="IPR055227">
    <property type="entry name" value="HRQ1_WHD"/>
</dbReference>
<accession>A0A9P5C2U8</accession>
<keyword evidence="7" id="KW-1185">Reference proteome</keyword>
<dbReference type="InterPro" id="IPR014939">
    <property type="entry name" value="CDT1_Gemini-bd-like"/>
</dbReference>
<evidence type="ECO:0000313" key="6">
    <source>
        <dbReference type="EMBL" id="KAF3043674.1"/>
    </source>
</evidence>
<dbReference type="AlphaFoldDB" id="A0A9P5C2U8"/>
<feature type="region of interest" description="Disordered" evidence="3">
    <location>
        <begin position="1"/>
        <end position="84"/>
    </location>
</feature>
<sequence length="1002" mass="112903">MPLKAASVSNQIARKRKRKAQDGHAEHAQHSAEQVSAPDDDGQDNSSTAAKESTITTSVPTKTHDGGEKPRRTTKAKKPPLVRRASSTLVETTIPWPDHFTKLQQVHRALNLVYTFCCTRKQLATTLDNLRATVEGHIKRELIIEDVAQITALIPRAINFAYVDEAMLQINLMGQEDNMKGRRAQDFLIMQPEPDKGEHREVLLFEFIDGDLKRQVQNPKTGEPTRAFQRLRNEELKMPVFSQKQMMNLIEKRNVKFTSAVNAFLNQCAEEGRDAVEKIINTSLMFIPQPTESRDSTPGPQVSKLPTSIPTERKSIPEIVDEMKSLEWYSGQIVPDGHRVFDPQPPIYGDLSFAMSQNLVNALYNRSNITQLYAHQAEAINNLYEGNNIIVSTSTSSGKSLIYQIPVLHQLEQEPETRAMYIFPTKALAQDQRKSMKELLRFMEGMQDVAAIKTELTNLERTEVIGRVMSYRGGYTPQDRRQIEREMFDGKLLGIVATTALELGVDIGSLDCVLTVGFPYTIANLRQQSGRAGRRNKDSLSVLVGDCFPTDQYYMQNPDEIFTKPNCELQVDLENMLVLEGHVQCAAHEMPVTIETDTAYFGPLLPKIAKERMRKDANGFYHCNERFLPQPSRSVAIRDTEDTHFAIIDVTHGKNTVLEELEASRAFFTIYDGGIFLHQGNTYLVKEFSQERMIAKVEYVKVDWTTQQRDYTDIDPVETEAIRRIPGSRSKAFFGPIKIQQVVYGFFKIDKKRRILDAVQVDNPPITLFSKGMWLDVPKSAMDILKSRRLNIAAGIHAAEHSVLSLMPNYVISMPGDVRTECKFAMKEFAKKETQRKRPARLTFYDAKGGASGSGISTKAFEHVDSLLAQACKRLQTCHCLEGCLECCNDDRCKHANQVMSKAGAMVIVMCLLGREKEIDVDSLPWGEEDTVQAGIETVVEAETVRMARGKLVDGVLIKEEEEDEDHFARSVHMFGGERTFIGVHKQQPILGKAGKSYGSWA</sequence>
<dbReference type="GO" id="GO:0043138">
    <property type="term" value="F:3'-5' DNA helicase activity"/>
    <property type="evidence" value="ECO:0007669"/>
    <property type="project" value="TreeGrafter"/>
</dbReference>
<keyword evidence="1" id="KW-0547">Nucleotide-binding</keyword>
<feature type="compositionally biased region" description="Basic and acidic residues" evidence="3">
    <location>
        <begin position="20"/>
        <end position="30"/>
    </location>
</feature>
<dbReference type="InterPro" id="IPR027417">
    <property type="entry name" value="P-loop_NTPase"/>
</dbReference>
<evidence type="ECO:0000259" key="5">
    <source>
        <dbReference type="PROSITE" id="PS51194"/>
    </source>
</evidence>
<evidence type="ECO:0000256" key="2">
    <source>
        <dbReference type="ARBA" id="ARBA00022840"/>
    </source>
</evidence>
<dbReference type="Pfam" id="PF22982">
    <property type="entry name" value="WHD_HRQ1"/>
    <property type="match status" value="1"/>
</dbReference>
<dbReference type="PROSITE" id="PS51192">
    <property type="entry name" value="HELICASE_ATP_BIND_1"/>
    <property type="match status" value="1"/>
</dbReference>
<feature type="compositionally biased region" description="Basic residues" evidence="3">
    <location>
        <begin position="72"/>
        <end position="81"/>
    </location>
</feature>
<protein>
    <recommendedName>
        <fullName evidence="8">ATP binding</fullName>
    </recommendedName>
</protein>
<dbReference type="PANTHER" id="PTHR47957:SF3">
    <property type="entry name" value="ATP-DEPENDENT HELICASE HRQ1"/>
    <property type="match status" value="1"/>
</dbReference>
<dbReference type="Gene3D" id="3.40.50.300">
    <property type="entry name" value="P-loop containing nucleotide triphosphate hydrolases"/>
    <property type="match status" value="1"/>
</dbReference>
<dbReference type="SMART" id="SM00487">
    <property type="entry name" value="DEXDc"/>
    <property type="match status" value="1"/>
</dbReference>
<dbReference type="InterPro" id="IPR011545">
    <property type="entry name" value="DEAD/DEAH_box_helicase_dom"/>
</dbReference>
<dbReference type="GO" id="GO:0005524">
    <property type="term" value="F:ATP binding"/>
    <property type="evidence" value="ECO:0007669"/>
    <property type="project" value="UniProtKB-KW"/>
</dbReference>
<feature type="compositionally biased region" description="Polar residues" evidence="3">
    <location>
        <begin position="296"/>
        <end position="308"/>
    </location>
</feature>
<dbReference type="CDD" id="cd18797">
    <property type="entry name" value="SF2_C_Hrq"/>
    <property type="match status" value="1"/>
</dbReference>
<dbReference type="Proteomes" id="UP000758155">
    <property type="component" value="Unassembled WGS sequence"/>
</dbReference>
<evidence type="ECO:0000259" key="4">
    <source>
        <dbReference type="PROSITE" id="PS51192"/>
    </source>
</evidence>
<feature type="domain" description="Helicase C-terminal" evidence="5">
    <location>
        <begin position="403"/>
        <end position="577"/>
    </location>
</feature>
<dbReference type="Pfam" id="PF00271">
    <property type="entry name" value="Helicase_C"/>
    <property type="match status" value="1"/>
</dbReference>
<evidence type="ECO:0000256" key="1">
    <source>
        <dbReference type="ARBA" id="ARBA00022741"/>
    </source>
</evidence>
<dbReference type="SUPFAM" id="SSF52540">
    <property type="entry name" value="P-loop containing nucleoside triphosphate hydrolases"/>
    <property type="match status" value="1"/>
</dbReference>
<feature type="region of interest" description="Disordered" evidence="3">
    <location>
        <begin position="289"/>
        <end position="308"/>
    </location>
</feature>
<comment type="caution">
    <text evidence="6">The sequence shown here is derived from an EMBL/GenBank/DDBJ whole genome shotgun (WGS) entry which is preliminary data.</text>
</comment>
<dbReference type="InterPro" id="IPR018973">
    <property type="entry name" value="MZB"/>
</dbReference>
<reference evidence="6" key="1">
    <citation type="submission" date="2019-04" db="EMBL/GenBank/DDBJ databases">
        <title>Sequencing of skin fungus with MAO and IRED activity.</title>
        <authorList>
            <person name="Marsaioli A.J."/>
            <person name="Bonatto J.M.C."/>
            <person name="Reis Junior O."/>
        </authorList>
    </citation>
    <scope>NUCLEOTIDE SEQUENCE</scope>
    <source>
        <strain evidence="6">28M1</strain>
    </source>
</reference>
<evidence type="ECO:0000313" key="7">
    <source>
        <dbReference type="Proteomes" id="UP000758155"/>
    </source>
</evidence>